<accession>A0A2A8BYC8</accession>
<feature type="region of interest" description="Disordered" evidence="1">
    <location>
        <begin position="53"/>
        <end position="95"/>
    </location>
</feature>
<dbReference type="AlphaFoldDB" id="A0A2A8BYC8"/>
<organism evidence="2 3">
    <name type="scientific">Bacillus pseudomycoides</name>
    <dbReference type="NCBI Taxonomy" id="64104"/>
    <lineage>
        <taxon>Bacteria</taxon>
        <taxon>Bacillati</taxon>
        <taxon>Bacillota</taxon>
        <taxon>Bacilli</taxon>
        <taxon>Bacillales</taxon>
        <taxon>Bacillaceae</taxon>
        <taxon>Bacillus</taxon>
        <taxon>Bacillus cereus group</taxon>
    </lineage>
</organism>
<gene>
    <name evidence="2" type="ORF">CN613_25390</name>
</gene>
<dbReference type="Proteomes" id="UP000219775">
    <property type="component" value="Unassembled WGS sequence"/>
</dbReference>
<reference evidence="2 3" key="1">
    <citation type="submission" date="2017-09" db="EMBL/GenBank/DDBJ databases">
        <title>Large-scale bioinformatics analysis of Bacillus genomes uncovers conserved roles of natural products in bacterial physiology.</title>
        <authorList>
            <consortium name="Agbiome Team Llc"/>
            <person name="Bleich R.M."/>
            <person name="Grubbs K.J."/>
            <person name="Santa Maria K.C."/>
            <person name="Allen S.E."/>
            <person name="Farag S."/>
            <person name="Shank E.A."/>
            <person name="Bowers A."/>
        </authorList>
    </citation>
    <scope>NUCLEOTIDE SEQUENCE [LARGE SCALE GENOMIC DNA]</scope>
    <source>
        <strain evidence="2 3">AFS009893</strain>
    </source>
</reference>
<proteinExistence type="predicted"/>
<evidence type="ECO:0000256" key="1">
    <source>
        <dbReference type="SAM" id="MobiDB-lite"/>
    </source>
</evidence>
<dbReference type="RefSeq" id="WP_098129049.1">
    <property type="nucleotide sequence ID" value="NZ_NUDP01000117.1"/>
</dbReference>
<sequence>MAKNYDNLVVKLYHETDGEIIDFLEEKDANTFVTKEALRMFIKNYRMMENMSINGGTAAQQTAATPPPKPEPSEPRTVPSQIGDVFRSRNNIIGK</sequence>
<evidence type="ECO:0000313" key="3">
    <source>
        <dbReference type="Proteomes" id="UP000219775"/>
    </source>
</evidence>
<name>A0A2A8BYC8_9BACI</name>
<comment type="caution">
    <text evidence="2">The sequence shown here is derived from an EMBL/GenBank/DDBJ whole genome shotgun (WGS) entry which is preliminary data.</text>
</comment>
<protein>
    <submittedName>
        <fullName evidence="2">Uncharacterized protein</fullName>
    </submittedName>
</protein>
<dbReference type="EMBL" id="NUDP01000117">
    <property type="protein sequence ID" value="PEM65282.1"/>
    <property type="molecule type" value="Genomic_DNA"/>
</dbReference>
<evidence type="ECO:0000313" key="2">
    <source>
        <dbReference type="EMBL" id="PEM65282.1"/>
    </source>
</evidence>